<dbReference type="RefSeq" id="WP_341839455.1">
    <property type="nucleotide sequence ID" value="NZ_CP149792.1"/>
</dbReference>
<dbReference type="Pfam" id="PF01872">
    <property type="entry name" value="RibD_C"/>
    <property type="match status" value="1"/>
</dbReference>
<proteinExistence type="predicted"/>
<dbReference type="InterPro" id="IPR050765">
    <property type="entry name" value="Riboflavin_Biosynth_HTPR"/>
</dbReference>
<evidence type="ECO:0000313" key="2">
    <source>
        <dbReference type="EMBL" id="WZN44687.1"/>
    </source>
</evidence>
<keyword evidence="3" id="KW-1185">Reference proteome</keyword>
<reference evidence="2 3" key="1">
    <citation type="submission" date="2024-03" db="EMBL/GenBank/DDBJ databases">
        <title>Chitinophaga caseinilytica sp. nov., a casein hydrolysing bacterium isolated from forest soil.</title>
        <authorList>
            <person name="Lee D.S."/>
            <person name="Han D.M."/>
            <person name="Baek J.H."/>
            <person name="Choi D.G."/>
            <person name="Jeon J.H."/>
            <person name="Jeon C.O."/>
        </authorList>
    </citation>
    <scope>NUCLEOTIDE SEQUENCE [LARGE SCALE GENOMIC DNA]</scope>
    <source>
        <strain evidence="2 3">KACC 19118</strain>
    </source>
</reference>
<dbReference type="SUPFAM" id="SSF53597">
    <property type="entry name" value="Dihydrofolate reductase-like"/>
    <property type="match status" value="1"/>
</dbReference>
<dbReference type="InterPro" id="IPR024072">
    <property type="entry name" value="DHFR-like_dom_sf"/>
</dbReference>
<dbReference type="PANTHER" id="PTHR38011">
    <property type="entry name" value="DIHYDROFOLATE REDUCTASE FAMILY PROTEIN (AFU_ORTHOLOGUE AFUA_8G06820)"/>
    <property type="match status" value="1"/>
</dbReference>
<dbReference type="Gene3D" id="3.40.430.10">
    <property type="entry name" value="Dihydrofolate Reductase, subunit A"/>
    <property type="match status" value="1"/>
</dbReference>
<sequence>MRKLIFAINMTLDGCCSHTKGTPGVEVHEYFTALLGEVDLMVYGRITYELMVPFWPDIAKSNVAPTKFMLDFAKAFDAIPKVVFSRTLERVDDHNSRLAKTDLATEITRLKNEPGKGILAGGVALSAELLELGLVDEFIVVIHPVVAGAGRRLFDTAQLPDQMALKLEETRTLESGHVVLRYSKL</sequence>
<dbReference type="InterPro" id="IPR002734">
    <property type="entry name" value="RibDG_C"/>
</dbReference>
<dbReference type="Proteomes" id="UP001449657">
    <property type="component" value="Chromosome"/>
</dbReference>
<evidence type="ECO:0000259" key="1">
    <source>
        <dbReference type="Pfam" id="PF01872"/>
    </source>
</evidence>
<accession>A0ABZ2YY07</accession>
<evidence type="ECO:0000313" key="3">
    <source>
        <dbReference type="Proteomes" id="UP001449657"/>
    </source>
</evidence>
<organism evidence="2 3">
    <name type="scientific">Chitinophaga caseinilytica</name>
    <dbReference type="NCBI Taxonomy" id="2267521"/>
    <lineage>
        <taxon>Bacteria</taxon>
        <taxon>Pseudomonadati</taxon>
        <taxon>Bacteroidota</taxon>
        <taxon>Chitinophagia</taxon>
        <taxon>Chitinophagales</taxon>
        <taxon>Chitinophagaceae</taxon>
        <taxon>Chitinophaga</taxon>
    </lineage>
</organism>
<feature type="domain" description="Bacterial bifunctional deaminase-reductase C-terminal" evidence="1">
    <location>
        <begin position="2"/>
        <end position="178"/>
    </location>
</feature>
<name>A0ABZ2YY07_9BACT</name>
<dbReference type="EMBL" id="CP150096">
    <property type="protein sequence ID" value="WZN44687.1"/>
    <property type="molecule type" value="Genomic_DNA"/>
</dbReference>
<dbReference type="PANTHER" id="PTHR38011:SF11">
    <property type="entry name" value="2,5-DIAMINO-6-RIBOSYLAMINO-4(3H)-PYRIMIDINONE 5'-PHOSPHATE REDUCTASE"/>
    <property type="match status" value="1"/>
</dbReference>
<gene>
    <name evidence="2" type="ORF">WJU22_17465</name>
</gene>
<protein>
    <submittedName>
        <fullName evidence="2">Dihydrofolate reductase family protein</fullName>
    </submittedName>
</protein>